<protein>
    <recommendedName>
        <fullName evidence="3">Beta-lactamase-related domain-containing protein</fullName>
    </recommendedName>
</protein>
<organism evidence="1 2">
    <name type="scientific">[Emmonsia] crescens</name>
    <dbReference type="NCBI Taxonomy" id="73230"/>
    <lineage>
        <taxon>Eukaryota</taxon>
        <taxon>Fungi</taxon>
        <taxon>Dikarya</taxon>
        <taxon>Ascomycota</taxon>
        <taxon>Pezizomycotina</taxon>
        <taxon>Eurotiomycetes</taxon>
        <taxon>Eurotiomycetidae</taxon>
        <taxon>Onygenales</taxon>
        <taxon>Ajellomycetaceae</taxon>
        <taxon>Emergomyces</taxon>
    </lineage>
</organism>
<dbReference type="Proteomes" id="UP000034164">
    <property type="component" value="Unassembled WGS sequence"/>
</dbReference>
<evidence type="ECO:0008006" key="3">
    <source>
        <dbReference type="Google" id="ProtNLM"/>
    </source>
</evidence>
<name>A0A0G2I620_9EURO</name>
<gene>
    <name evidence="1" type="ORF">EMCG_08393</name>
</gene>
<evidence type="ECO:0000313" key="2">
    <source>
        <dbReference type="Proteomes" id="UP000034164"/>
    </source>
</evidence>
<sequence>MPTMSKGTKPQFSFYHQGTLSGLYACVVLLPETESDVVVLVNTKPANDSADRIAQLLIETLLNSPVKNDYVTLTKESVQSATHPFPRAAESLRKGQVLGTTPRPFEAYRGRYYWTSHCYFVEIVIGEGSLKFVIIDRPDQIFEWLTTDAEEARRGRFIQATDAHKITLSVNEVTSFVWHEMGGGKT</sequence>
<accession>A0A0G2I620</accession>
<evidence type="ECO:0000313" key="1">
    <source>
        <dbReference type="EMBL" id="KKZ65888.1"/>
    </source>
</evidence>
<dbReference type="OrthoDB" id="5946976at2759"/>
<proteinExistence type="predicted"/>
<dbReference type="AlphaFoldDB" id="A0A0G2I620"/>
<dbReference type="VEuPathDB" id="FungiDB:EMCG_08393"/>
<dbReference type="PROSITE" id="PS51257">
    <property type="entry name" value="PROKAR_LIPOPROTEIN"/>
    <property type="match status" value="1"/>
</dbReference>
<comment type="caution">
    <text evidence="1">The sequence shown here is derived from an EMBL/GenBank/DDBJ whole genome shotgun (WGS) entry which is preliminary data.</text>
</comment>
<reference evidence="2" key="1">
    <citation type="journal article" date="2015" name="PLoS Genet.">
        <title>The dynamic genome and transcriptome of the human fungal pathogen Blastomyces and close relative Emmonsia.</title>
        <authorList>
            <person name="Munoz J.F."/>
            <person name="Gauthier G.M."/>
            <person name="Desjardins C.A."/>
            <person name="Gallo J.E."/>
            <person name="Holder J."/>
            <person name="Sullivan T.D."/>
            <person name="Marty A.J."/>
            <person name="Carmen J.C."/>
            <person name="Chen Z."/>
            <person name="Ding L."/>
            <person name="Gujja S."/>
            <person name="Magrini V."/>
            <person name="Misas E."/>
            <person name="Mitreva M."/>
            <person name="Priest M."/>
            <person name="Saif S."/>
            <person name="Whiston E.A."/>
            <person name="Young S."/>
            <person name="Zeng Q."/>
            <person name="Goldman W.E."/>
            <person name="Mardis E.R."/>
            <person name="Taylor J.W."/>
            <person name="McEwen J.G."/>
            <person name="Clay O.K."/>
            <person name="Klein B.S."/>
            <person name="Cuomo C.A."/>
        </authorList>
    </citation>
    <scope>NUCLEOTIDE SEQUENCE [LARGE SCALE GENOMIC DNA]</scope>
    <source>
        <strain evidence="2">UAMH 3008</strain>
    </source>
</reference>
<dbReference type="EMBL" id="LCZI01000568">
    <property type="protein sequence ID" value="KKZ65888.1"/>
    <property type="molecule type" value="Genomic_DNA"/>
</dbReference>